<feature type="compositionally biased region" description="Basic and acidic residues" evidence="1">
    <location>
        <begin position="324"/>
        <end position="333"/>
    </location>
</feature>
<evidence type="ECO:0000256" key="2">
    <source>
        <dbReference type="SAM" id="Phobius"/>
    </source>
</evidence>
<feature type="transmembrane region" description="Helical" evidence="2">
    <location>
        <begin position="43"/>
        <end position="64"/>
    </location>
</feature>
<sequence length="333" mass="36772">MHSLPIESEKISLLVFSIWDIGYGPWFGSTVESVFSLYGRSTLLVTGLSTLHCIQIVGSFILGHRISGSLSFNPICNGGDVPRIIFSVLVSVICIQAITWALILRKVRRVRPRLFPSWRRYLRTSEAQGCQYILRFERDWDTRTRLAEAVDSAEGKGEQFVGEDQSHGDTLPTQTGHRYFCPPPRQAEIPLPRSSPEASPMRTSELLARGHNIDMMASNYPYLHGAESYILNRNRGLATTFTNSSIDMNHSPRRSSDCGSRRTASATLSHTQGSEGEAGLGSVLRAGAPGSADEGNQNDKVEETQSKSNIEIGSLQSSSSVNSEELRRFYNGT</sequence>
<evidence type="ECO:0000256" key="1">
    <source>
        <dbReference type="SAM" id="MobiDB-lite"/>
    </source>
</evidence>
<feature type="region of interest" description="Disordered" evidence="1">
    <location>
        <begin position="157"/>
        <end position="202"/>
    </location>
</feature>
<dbReference type="AlphaFoldDB" id="A0A8H5F013"/>
<proteinExistence type="predicted"/>
<feature type="compositionally biased region" description="Polar residues" evidence="1">
    <location>
        <begin position="262"/>
        <end position="274"/>
    </location>
</feature>
<name>A0A8H5F013_9AGAR</name>
<evidence type="ECO:0000313" key="4">
    <source>
        <dbReference type="Proteomes" id="UP000567179"/>
    </source>
</evidence>
<keyword evidence="2" id="KW-0472">Membrane</keyword>
<reference evidence="3 4" key="1">
    <citation type="journal article" date="2020" name="ISME J.">
        <title>Uncovering the hidden diversity of litter-decomposition mechanisms in mushroom-forming fungi.</title>
        <authorList>
            <person name="Floudas D."/>
            <person name="Bentzer J."/>
            <person name="Ahren D."/>
            <person name="Johansson T."/>
            <person name="Persson P."/>
            <person name="Tunlid A."/>
        </authorList>
    </citation>
    <scope>NUCLEOTIDE SEQUENCE [LARGE SCALE GENOMIC DNA]</scope>
    <source>
        <strain evidence="3 4">CBS 101986</strain>
    </source>
</reference>
<comment type="caution">
    <text evidence="3">The sequence shown here is derived from an EMBL/GenBank/DDBJ whole genome shotgun (WGS) entry which is preliminary data.</text>
</comment>
<evidence type="ECO:0000313" key="3">
    <source>
        <dbReference type="EMBL" id="KAF5318626.1"/>
    </source>
</evidence>
<keyword evidence="4" id="KW-1185">Reference proteome</keyword>
<dbReference type="EMBL" id="JAACJJ010000030">
    <property type="protein sequence ID" value="KAF5318626.1"/>
    <property type="molecule type" value="Genomic_DNA"/>
</dbReference>
<dbReference type="Proteomes" id="UP000567179">
    <property type="component" value="Unassembled WGS sequence"/>
</dbReference>
<feature type="transmembrane region" description="Helical" evidence="2">
    <location>
        <begin position="84"/>
        <end position="104"/>
    </location>
</feature>
<keyword evidence="2" id="KW-0812">Transmembrane</keyword>
<gene>
    <name evidence="3" type="ORF">D9619_010712</name>
</gene>
<organism evidence="3 4">
    <name type="scientific">Psilocybe cf. subviscida</name>
    <dbReference type="NCBI Taxonomy" id="2480587"/>
    <lineage>
        <taxon>Eukaryota</taxon>
        <taxon>Fungi</taxon>
        <taxon>Dikarya</taxon>
        <taxon>Basidiomycota</taxon>
        <taxon>Agaricomycotina</taxon>
        <taxon>Agaricomycetes</taxon>
        <taxon>Agaricomycetidae</taxon>
        <taxon>Agaricales</taxon>
        <taxon>Agaricineae</taxon>
        <taxon>Strophariaceae</taxon>
        <taxon>Psilocybe</taxon>
    </lineage>
</organism>
<protein>
    <submittedName>
        <fullName evidence="3">Uncharacterized protein</fullName>
    </submittedName>
</protein>
<feature type="region of interest" description="Disordered" evidence="1">
    <location>
        <begin position="242"/>
        <end position="333"/>
    </location>
</feature>
<accession>A0A8H5F013</accession>
<keyword evidence="2" id="KW-1133">Transmembrane helix</keyword>
<feature type="compositionally biased region" description="Low complexity" evidence="1">
    <location>
        <begin position="314"/>
        <end position="323"/>
    </location>
</feature>